<evidence type="ECO:0008006" key="3">
    <source>
        <dbReference type="Google" id="ProtNLM"/>
    </source>
</evidence>
<name>A0A6M0RS58_9CYAN</name>
<evidence type="ECO:0000313" key="2">
    <source>
        <dbReference type="Proteomes" id="UP000481033"/>
    </source>
</evidence>
<evidence type="ECO:0000313" key="1">
    <source>
        <dbReference type="EMBL" id="NEZ58612.1"/>
    </source>
</evidence>
<dbReference type="EMBL" id="QXHD01000004">
    <property type="protein sequence ID" value="NEZ58612.1"/>
    <property type="molecule type" value="Genomic_DNA"/>
</dbReference>
<dbReference type="AlphaFoldDB" id="A0A6M0RS58"/>
<sequence length="295" mass="32649">MKKLAIAGIGAGVLAVGLYFGANLYGTKVAEAKVNKLIDSMEEENLAVEYKDISFKPLAQDVHVKDITITSKDDPSEVTIKKVIIRDIDEKSDVPTVFDASIQGIVVDLNQPEQLEMADFLQRAGYDTALSFDIDTKYRYNQAKREMSVETFKVSADQVGDLVVNMKLGNVDMEDVESKDAAPTNMDTIFHSFEITYRDNSFAEKLLASMAAEDGKSVDEFKAQLTSQLMGASQFLVSPDNEVAADAVNEVVAFIENPKGFSISAKPEQPMQLMNLMTENPDDWMDKLNIEVKSF</sequence>
<organism evidence="1 2">
    <name type="scientific">Adonisia turfae CCMR0081</name>
    <dbReference type="NCBI Taxonomy" id="2292702"/>
    <lineage>
        <taxon>Bacteria</taxon>
        <taxon>Bacillati</taxon>
        <taxon>Cyanobacteriota</taxon>
        <taxon>Adonisia</taxon>
        <taxon>Adonisia turfae</taxon>
    </lineage>
</organism>
<keyword evidence="2" id="KW-1185">Reference proteome</keyword>
<accession>A0A6M0RS58</accession>
<protein>
    <recommendedName>
        <fullName evidence="3">DUF945 family protein</fullName>
    </recommendedName>
</protein>
<dbReference type="Proteomes" id="UP000481033">
    <property type="component" value="Unassembled WGS sequence"/>
</dbReference>
<comment type="caution">
    <text evidence="1">The sequence shown here is derived from an EMBL/GenBank/DDBJ whole genome shotgun (WGS) entry which is preliminary data.</text>
</comment>
<reference evidence="1 2" key="1">
    <citation type="journal article" date="2020" name="Microb. Ecol.">
        <title>Ecogenomics of the Marine Benthic Filamentous Cyanobacterium Adonisia.</title>
        <authorList>
            <person name="Walter J.M."/>
            <person name="Coutinho F.H."/>
            <person name="Leomil L."/>
            <person name="Hargreaves P.I."/>
            <person name="Campeao M.E."/>
            <person name="Vieira V.V."/>
            <person name="Silva B.S."/>
            <person name="Fistarol G.O."/>
            <person name="Salomon P.S."/>
            <person name="Sawabe T."/>
            <person name="Mino S."/>
            <person name="Hosokawa M."/>
            <person name="Miyashita H."/>
            <person name="Maruyama F."/>
            <person name="van Verk M.C."/>
            <person name="Dutilh B.E."/>
            <person name="Thompson C.C."/>
            <person name="Thompson F.L."/>
        </authorList>
    </citation>
    <scope>NUCLEOTIDE SEQUENCE [LARGE SCALE GENOMIC DNA]</scope>
    <source>
        <strain evidence="1 2">CCMR0081</strain>
    </source>
</reference>
<dbReference type="RefSeq" id="WP_163701305.1">
    <property type="nucleotide sequence ID" value="NZ_QXHD01000004.1"/>
</dbReference>
<proteinExistence type="predicted"/>
<gene>
    <name evidence="1" type="ORF">DXZ20_23775</name>
</gene>